<dbReference type="PROSITE" id="PS00053">
    <property type="entry name" value="RIBOSOMAL_S8"/>
    <property type="match status" value="1"/>
</dbReference>
<dbReference type="GO" id="GO:0003735">
    <property type="term" value="F:structural constituent of ribosome"/>
    <property type="evidence" value="ECO:0007669"/>
    <property type="project" value="InterPro"/>
</dbReference>
<geneLocation type="plastid" evidence="10"/>
<dbReference type="GO" id="GO:0006412">
    <property type="term" value="P:translation"/>
    <property type="evidence" value="ECO:0007669"/>
    <property type="project" value="InterPro"/>
</dbReference>
<dbReference type="GO" id="GO:0005737">
    <property type="term" value="C:cytoplasm"/>
    <property type="evidence" value="ECO:0007669"/>
    <property type="project" value="UniProtKB-ARBA"/>
</dbReference>
<keyword evidence="6 9" id="KW-0687">Ribonucleoprotein</keyword>
<protein>
    <recommendedName>
        <fullName evidence="7">Small ribosomal subunit protein uS8c</fullName>
    </recommendedName>
    <alternativeName>
        <fullName evidence="8">30S ribosomal protein S8, chloroplastic</fullName>
    </alternativeName>
</protein>
<evidence type="ECO:0000256" key="4">
    <source>
        <dbReference type="ARBA" id="ARBA00022884"/>
    </source>
</evidence>
<dbReference type="Gene3D" id="3.30.1490.10">
    <property type="match status" value="1"/>
</dbReference>
<dbReference type="GO" id="GO:0005840">
    <property type="term" value="C:ribosome"/>
    <property type="evidence" value="ECO:0007669"/>
    <property type="project" value="UniProtKB-KW"/>
</dbReference>
<evidence type="ECO:0000256" key="2">
    <source>
        <dbReference type="ARBA" id="ARBA00006471"/>
    </source>
</evidence>
<dbReference type="SUPFAM" id="SSF56047">
    <property type="entry name" value="Ribosomal protein S8"/>
    <property type="match status" value="1"/>
</dbReference>
<dbReference type="InterPro" id="IPR035987">
    <property type="entry name" value="Ribosomal_uS8_sf"/>
</dbReference>
<evidence type="ECO:0000256" key="9">
    <source>
        <dbReference type="RuleBase" id="RU003660"/>
    </source>
</evidence>
<proteinExistence type="inferred from homology"/>
<dbReference type="EMBL" id="KX284725">
    <property type="protein sequence ID" value="AOM67619.1"/>
    <property type="molecule type" value="Genomic_DNA"/>
</dbReference>
<evidence type="ECO:0000256" key="3">
    <source>
        <dbReference type="ARBA" id="ARBA00022730"/>
    </source>
</evidence>
<name>A0A1C9CGX3_9FLOR</name>
<accession>A0A1C9CGX3</accession>
<keyword evidence="10" id="KW-0934">Plastid</keyword>
<evidence type="ECO:0000256" key="6">
    <source>
        <dbReference type="ARBA" id="ARBA00023274"/>
    </source>
</evidence>
<gene>
    <name evidence="10" type="primary">rps8</name>
    <name evidence="10" type="ORF">Kuma_185</name>
</gene>
<dbReference type="AlphaFoldDB" id="A0A1C9CGX3"/>
<dbReference type="RefSeq" id="YP_009297885.1">
    <property type="nucleotide sequence ID" value="NC_031178.1"/>
</dbReference>
<dbReference type="InterPro" id="IPR047863">
    <property type="entry name" value="Ribosomal_uS8_CS"/>
</dbReference>
<dbReference type="FunFam" id="3.30.1490.10:FF:000001">
    <property type="entry name" value="30S ribosomal protein S8"/>
    <property type="match status" value="1"/>
</dbReference>
<organism evidence="10">
    <name type="scientific">Kumanoa americana</name>
    <dbReference type="NCBI Taxonomy" id="1196377"/>
    <lineage>
        <taxon>Eukaryota</taxon>
        <taxon>Rhodophyta</taxon>
        <taxon>Florideophyceae</taxon>
        <taxon>Nemaliophycidae</taxon>
        <taxon>Batrachospermales</taxon>
        <taxon>Batrachospermaceae</taxon>
        <taxon>Kumanoa</taxon>
    </lineage>
</organism>
<dbReference type="Pfam" id="PF00410">
    <property type="entry name" value="Ribosomal_S8"/>
    <property type="match status" value="1"/>
</dbReference>
<dbReference type="GeneID" id="29056901"/>
<reference evidence="10" key="1">
    <citation type="journal article" date="2018" name="PLoS ONE">
        <title>Plastid genome analysis of three Nemaliophycidae red algal species suggests environmental adaptation for iron limited habitats.</title>
        <authorList>
            <person name="Cho C.H."/>
            <person name="Choi J.W."/>
            <person name="Lam D.W."/>
            <person name="Kim K.M."/>
            <person name="Yoon H.S."/>
        </authorList>
    </citation>
    <scope>NUCLEOTIDE SEQUENCE</scope>
</reference>
<evidence type="ECO:0000256" key="8">
    <source>
        <dbReference type="ARBA" id="ARBA00035516"/>
    </source>
</evidence>
<dbReference type="InterPro" id="IPR000630">
    <property type="entry name" value="Ribosomal_uS8"/>
</dbReference>
<keyword evidence="5 9" id="KW-0689">Ribosomal protein</keyword>
<evidence type="ECO:0000256" key="5">
    <source>
        <dbReference type="ARBA" id="ARBA00022980"/>
    </source>
</evidence>
<dbReference type="Gene3D" id="3.30.1370.30">
    <property type="match status" value="1"/>
</dbReference>
<keyword evidence="4" id="KW-0694">RNA-binding</keyword>
<dbReference type="HAMAP" id="MF_01302_B">
    <property type="entry name" value="Ribosomal_uS8_B"/>
    <property type="match status" value="1"/>
</dbReference>
<evidence type="ECO:0000256" key="1">
    <source>
        <dbReference type="ARBA" id="ARBA00002569"/>
    </source>
</evidence>
<dbReference type="FunFam" id="3.30.1370.30:FF:000002">
    <property type="entry name" value="30S ribosomal protein S8"/>
    <property type="match status" value="1"/>
</dbReference>
<evidence type="ECO:0000256" key="7">
    <source>
        <dbReference type="ARBA" id="ARBA00035153"/>
    </source>
</evidence>
<keyword evidence="3" id="KW-0699">rRNA-binding</keyword>
<dbReference type="GO" id="GO:1990904">
    <property type="term" value="C:ribonucleoprotein complex"/>
    <property type="evidence" value="ECO:0007669"/>
    <property type="project" value="UniProtKB-KW"/>
</dbReference>
<dbReference type="PANTHER" id="PTHR11758">
    <property type="entry name" value="40S RIBOSOMAL PROTEIN S15A"/>
    <property type="match status" value="1"/>
</dbReference>
<dbReference type="NCBIfam" id="NF001109">
    <property type="entry name" value="PRK00136.1"/>
    <property type="match status" value="1"/>
</dbReference>
<sequence length="132" mass="15104">MVNDTIADMLTRIRNANLAKHQIVQVPSTKMTRNIIQVLKEEGYIEYFEEIYESWRTFLLISLKYKGKKRESVITALKRISKPGLRVYANYKELPKVLGGLGIAVISTSQGIMTDREARHNGLGGEVLCYIW</sequence>
<evidence type="ECO:0000313" key="10">
    <source>
        <dbReference type="EMBL" id="AOM67619.1"/>
    </source>
</evidence>
<comment type="function">
    <text evidence="1">One of the primary rRNA binding proteins, it binds directly to 16S rRNA central domain where it helps coordinate assembly of the platform of the 30S subunit.</text>
</comment>
<dbReference type="GO" id="GO:0019843">
    <property type="term" value="F:rRNA binding"/>
    <property type="evidence" value="ECO:0007669"/>
    <property type="project" value="UniProtKB-KW"/>
</dbReference>
<comment type="similarity">
    <text evidence="2 9">Belongs to the universal ribosomal protein uS8 family.</text>
</comment>